<keyword evidence="1" id="KW-1133">Transmembrane helix</keyword>
<gene>
    <name evidence="2" type="ORF">S01H1_14762</name>
</gene>
<name>X0SX06_9ZZZZ</name>
<dbReference type="AlphaFoldDB" id="X0SX06"/>
<accession>X0SX06</accession>
<organism evidence="2">
    <name type="scientific">marine sediment metagenome</name>
    <dbReference type="NCBI Taxonomy" id="412755"/>
    <lineage>
        <taxon>unclassified sequences</taxon>
        <taxon>metagenomes</taxon>
        <taxon>ecological metagenomes</taxon>
    </lineage>
</organism>
<feature type="transmembrane region" description="Helical" evidence="1">
    <location>
        <begin position="30"/>
        <end position="47"/>
    </location>
</feature>
<evidence type="ECO:0000313" key="2">
    <source>
        <dbReference type="EMBL" id="GAF68345.1"/>
    </source>
</evidence>
<evidence type="ECO:0008006" key="3">
    <source>
        <dbReference type="Google" id="ProtNLM"/>
    </source>
</evidence>
<keyword evidence="1" id="KW-0812">Transmembrane</keyword>
<proteinExistence type="predicted"/>
<feature type="transmembrane region" description="Helical" evidence="1">
    <location>
        <begin position="84"/>
        <end position="108"/>
    </location>
</feature>
<feature type="transmembrane region" description="Helical" evidence="1">
    <location>
        <begin position="54"/>
        <end position="72"/>
    </location>
</feature>
<reference evidence="2" key="1">
    <citation type="journal article" date="2014" name="Front. Microbiol.">
        <title>High frequency of phylogenetically diverse reductive dehalogenase-homologous genes in deep subseafloor sedimentary metagenomes.</title>
        <authorList>
            <person name="Kawai M."/>
            <person name="Futagami T."/>
            <person name="Toyoda A."/>
            <person name="Takaki Y."/>
            <person name="Nishi S."/>
            <person name="Hori S."/>
            <person name="Arai W."/>
            <person name="Tsubouchi T."/>
            <person name="Morono Y."/>
            <person name="Uchiyama I."/>
            <person name="Ito T."/>
            <person name="Fujiyama A."/>
            <person name="Inagaki F."/>
            <person name="Takami H."/>
        </authorList>
    </citation>
    <scope>NUCLEOTIDE SEQUENCE</scope>
    <source>
        <strain evidence="2">Expedition CK06-06</strain>
    </source>
</reference>
<protein>
    <recommendedName>
        <fullName evidence="3">Peptidase S54 rhomboid domain-containing protein</fullName>
    </recommendedName>
</protein>
<comment type="caution">
    <text evidence="2">The sequence shown here is derived from an EMBL/GenBank/DDBJ whole genome shotgun (WGS) entry which is preliminary data.</text>
</comment>
<sequence>MLVTALTSAVAVGIAVYVGAGDMDAYRGMSGVNYALLSYVLITLAAGAQGTSKIGYLGVVAAMVVKTAYEVGTGDSLFATGLPAAIEVVGVSHAAGIVVGTLGALSAWHSGRRSSKHARVKGMNA</sequence>
<keyword evidence="1" id="KW-0472">Membrane</keyword>
<dbReference type="EMBL" id="BARS01007691">
    <property type="protein sequence ID" value="GAF68345.1"/>
    <property type="molecule type" value="Genomic_DNA"/>
</dbReference>
<evidence type="ECO:0000256" key="1">
    <source>
        <dbReference type="SAM" id="Phobius"/>
    </source>
</evidence>